<dbReference type="EMBL" id="BMMV01000035">
    <property type="protein sequence ID" value="GGK27740.1"/>
    <property type="molecule type" value="Genomic_DNA"/>
</dbReference>
<comment type="caution">
    <text evidence="1">The sequence shown here is derived from an EMBL/GenBank/DDBJ whole genome shotgun (WGS) entry which is preliminary data.</text>
</comment>
<evidence type="ECO:0008006" key="3">
    <source>
        <dbReference type="Google" id="ProtNLM"/>
    </source>
</evidence>
<dbReference type="Proteomes" id="UP000660265">
    <property type="component" value="Unassembled WGS sequence"/>
</dbReference>
<dbReference type="RefSeq" id="WP_189111601.1">
    <property type="nucleotide sequence ID" value="NZ_BMMV01000035.1"/>
</dbReference>
<dbReference type="Gene3D" id="1.50.10.20">
    <property type="match status" value="1"/>
</dbReference>
<dbReference type="SMART" id="SM01260">
    <property type="entry name" value="LANC_like"/>
    <property type="match status" value="1"/>
</dbReference>
<dbReference type="PRINTS" id="PR01950">
    <property type="entry name" value="LANCSUPER"/>
</dbReference>
<name>A0ABQ2EWE0_9ACTN</name>
<dbReference type="PRINTS" id="PR01955">
    <property type="entry name" value="LANCFRANKIA"/>
</dbReference>
<proteinExistence type="predicted"/>
<dbReference type="Pfam" id="PF05147">
    <property type="entry name" value="LANC_like"/>
    <property type="match status" value="1"/>
</dbReference>
<reference evidence="2" key="1">
    <citation type="journal article" date="2019" name="Int. J. Syst. Evol. Microbiol.">
        <title>The Global Catalogue of Microorganisms (GCM) 10K type strain sequencing project: providing services to taxonomists for standard genome sequencing and annotation.</title>
        <authorList>
            <consortium name="The Broad Institute Genomics Platform"/>
            <consortium name="The Broad Institute Genome Sequencing Center for Infectious Disease"/>
            <person name="Wu L."/>
            <person name="Ma J."/>
        </authorList>
    </citation>
    <scope>NUCLEOTIDE SEQUENCE [LARGE SCALE GENOMIC DNA]</scope>
    <source>
        <strain evidence="2">CGMCC 4.7275</strain>
    </source>
</reference>
<sequence length="432" mass="45694">MTVRGAAQQVAVEIVARLADTDRVLSVVTARSNLDHPPGMPPRSPWSPLSLSDGHPGLALLFAEFAHGDARYRAHAHAHLAAAGRALVSSPSDGLFAGLPAVAFAARCAQQTPDDYSNLLRPVEERLTAGLRARLTAEAERLDAGMPGMPGPVYDVIGGICGLGRYLLNWAPAAPDLLMEILAYLVRLTDPVSAHGHVVPGWWVRGAPSLGQQAHYPRGHFNLGLAHGVPGVLALLALASEAGAEVEGQSEAITRIVEWLLGRRIDDHRWPAAIPFDAEAVGAFVTESSGPGWCYGTAGVARALFVAGRALDRADWQRTAIHALLGAVRDTKTMSDFGLCHGWAGLLHIAWRTTLDSGDQALADHLPELVNRMVEGFDSTVPFGYRSDDAGGRRGPHRAGFLEGAAGIALALHSWASGSGPASPWESALMLS</sequence>
<dbReference type="InterPro" id="IPR007822">
    <property type="entry name" value="LANC-like"/>
</dbReference>
<dbReference type="SUPFAM" id="SSF158745">
    <property type="entry name" value="LanC-like"/>
    <property type="match status" value="1"/>
</dbReference>
<keyword evidence="2" id="KW-1185">Reference proteome</keyword>
<evidence type="ECO:0000313" key="2">
    <source>
        <dbReference type="Proteomes" id="UP000660265"/>
    </source>
</evidence>
<accession>A0ABQ2EWE0</accession>
<dbReference type="CDD" id="cd04793">
    <property type="entry name" value="LanC"/>
    <property type="match status" value="1"/>
</dbReference>
<dbReference type="InterPro" id="IPR033889">
    <property type="entry name" value="LanC"/>
</dbReference>
<protein>
    <recommendedName>
        <fullName evidence="3">Lanthionine synthetase</fullName>
    </recommendedName>
</protein>
<organism evidence="1 2">
    <name type="scientific">Streptomyces camponoticapitis</name>
    <dbReference type="NCBI Taxonomy" id="1616125"/>
    <lineage>
        <taxon>Bacteria</taxon>
        <taxon>Bacillati</taxon>
        <taxon>Actinomycetota</taxon>
        <taxon>Actinomycetes</taxon>
        <taxon>Kitasatosporales</taxon>
        <taxon>Streptomycetaceae</taxon>
        <taxon>Streptomyces</taxon>
    </lineage>
</organism>
<evidence type="ECO:0000313" key="1">
    <source>
        <dbReference type="EMBL" id="GGK27740.1"/>
    </source>
</evidence>
<gene>
    <name evidence="1" type="ORF">GCM10011583_69700</name>
</gene>